<comment type="caution">
    <text evidence="1">The sequence shown here is derived from an EMBL/GenBank/DDBJ whole genome shotgun (WGS) entry which is preliminary data.</text>
</comment>
<sequence length="186" mass="20433">MAGTYTPVALTVSVTGEKEDLLTLLADQRALLRITARGLTDEQARQKTTVSDLNIGGLIKHLASGFRATAQTIVDRGENAEFDMAAVADAYALRDDETIDGWLDEYDRAAEAFDQVIADVASLDDLIPQPTAPWQPEREWWTVRKMTLHLLRETAHHSGHADIIREALDGQSTMAAISEGQSWADS</sequence>
<dbReference type="AlphaFoldDB" id="M0QKT1"/>
<organism evidence="1 2">
    <name type="scientific">Gordonia soli NBRC 108243</name>
    <dbReference type="NCBI Taxonomy" id="1223545"/>
    <lineage>
        <taxon>Bacteria</taxon>
        <taxon>Bacillati</taxon>
        <taxon>Actinomycetota</taxon>
        <taxon>Actinomycetes</taxon>
        <taxon>Mycobacteriales</taxon>
        <taxon>Gordoniaceae</taxon>
        <taxon>Gordonia</taxon>
    </lineage>
</organism>
<proteinExistence type="predicted"/>
<dbReference type="InterPro" id="IPR034660">
    <property type="entry name" value="DinB/YfiT-like"/>
</dbReference>
<accession>M0QKT1</accession>
<protein>
    <recommendedName>
        <fullName evidence="3">DinB-like domain-containing protein</fullName>
    </recommendedName>
</protein>
<dbReference type="Gene3D" id="1.20.120.450">
    <property type="entry name" value="dinb family like domain"/>
    <property type="match status" value="1"/>
</dbReference>
<evidence type="ECO:0000313" key="1">
    <source>
        <dbReference type="EMBL" id="GAC69250.1"/>
    </source>
</evidence>
<dbReference type="OrthoDB" id="4548523at2"/>
<dbReference type="RefSeq" id="WP_007622130.1">
    <property type="nucleotide sequence ID" value="NZ_BANX01000023.1"/>
</dbReference>
<dbReference type="InterPro" id="IPR007061">
    <property type="entry name" value="MST-like"/>
</dbReference>
<dbReference type="Proteomes" id="UP000011666">
    <property type="component" value="Unassembled WGS sequence"/>
</dbReference>
<gene>
    <name evidence="1" type="ORF">GS4_23_00450</name>
</gene>
<dbReference type="SUPFAM" id="SSF109854">
    <property type="entry name" value="DinB/YfiT-like putative metalloenzymes"/>
    <property type="match status" value="1"/>
</dbReference>
<dbReference type="Pfam" id="PF04978">
    <property type="entry name" value="MST"/>
    <property type="match status" value="1"/>
</dbReference>
<dbReference type="EMBL" id="BANX01000023">
    <property type="protein sequence ID" value="GAC69250.1"/>
    <property type="molecule type" value="Genomic_DNA"/>
</dbReference>
<evidence type="ECO:0000313" key="2">
    <source>
        <dbReference type="Proteomes" id="UP000011666"/>
    </source>
</evidence>
<reference evidence="1 2" key="1">
    <citation type="submission" date="2013-01" db="EMBL/GenBank/DDBJ databases">
        <title>Whole genome shotgun sequence of Gordonia soli NBRC 108243.</title>
        <authorList>
            <person name="Isaki-Nakamura S."/>
            <person name="Hosoyama A."/>
            <person name="Tsuchikane K."/>
            <person name="Ando Y."/>
            <person name="Baba S."/>
            <person name="Ohji S."/>
            <person name="Hamada M."/>
            <person name="Tamura T."/>
            <person name="Yamazoe A."/>
            <person name="Yamazaki S."/>
            <person name="Fujita N."/>
        </authorList>
    </citation>
    <scope>NUCLEOTIDE SEQUENCE [LARGE SCALE GENOMIC DNA]</scope>
    <source>
        <strain evidence="1 2">NBRC 108243</strain>
    </source>
</reference>
<dbReference type="STRING" id="1223545.GS4_23_00450"/>
<dbReference type="eggNOG" id="COG2318">
    <property type="taxonomic scope" value="Bacteria"/>
</dbReference>
<name>M0QKT1_9ACTN</name>
<keyword evidence="2" id="KW-1185">Reference proteome</keyword>
<evidence type="ECO:0008006" key="3">
    <source>
        <dbReference type="Google" id="ProtNLM"/>
    </source>
</evidence>